<feature type="transmembrane region" description="Helical" evidence="7">
    <location>
        <begin position="112"/>
        <end position="133"/>
    </location>
</feature>
<comment type="similarity">
    <text evidence="2">Belongs to the UPF0719 family.</text>
</comment>
<proteinExistence type="inferred from homology"/>
<keyword evidence="9" id="KW-1185">Reference proteome</keyword>
<keyword evidence="3" id="KW-1003">Cell membrane</keyword>
<dbReference type="InterPro" id="IPR007140">
    <property type="entry name" value="DUF350"/>
</dbReference>
<dbReference type="AlphaFoldDB" id="A0A3M8ATR9"/>
<protein>
    <submittedName>
        <fullName evidence="8">DUF350 domain-containing protein</fullName>
    </submittedName>
</protein>
<dbReference type="EMBL" id="RHHS01000044">
    <property type="protein sequence ID" value="RNB54047.1"/>
    <property type="molecule type" value="Genomic_DNA"/>
</dbReference>
<sequence>MELQQILAMLVWTVAGGILLFLLMWIDTLFTKYKDIAEIKKGNVAVTTRFVMKLFAQGYILSQSISNANDLWIALLVSVLSFIILLLLEKIAELLLKTFTGLDLERGTQQGMVGHAMVAGSLHVVGALILGALV</sequence>
<gene>
    <name evidence="8" type="ORF">EDM57_18390</name>
</gene>
<dbReference type="Proteomes" id="UP000268829">
    <property type="component" value="Unassembled WGS sequence"/>
</dbReference>
<dbReference type="GO" id="GO:0005886">
    <property type="term" value="C:plasma membrane"/>
    <property type="evidence" value="ECO:0007669"/>
    <property type="project" value="UniProtKB-SubCell"/>
</dbReference>
<comment type="caution">
    <text evidence="8">The sequence shown here is derived from an EMBL/GenBank/DDBJ whole genome shotgun (WGS) entry which is preliminary data.</text>
</comment>
<accession>A0A3M8ATR9</accession>
<evidence type="ECO:0000256" key="1">
    <source>
        <dbReference type="ARBA" id="ARBA00004651"/>
    </source>
</evidence>
<evidence type="ECO:0000256" key="2">
    <source>
        <dbReference type="ARBA" id="ARBA00005779"/>
    </source>
</evidence>
<name>A0A3M8ATR9_9BACL</name>
<feature type="transmembrane region" description="Helical" evidence="7">
    <location>
        <begin position="71"/>
        <end position="92"/>
    </location>
</feature>
<keyword evidence="5 7" id="KW-1133">Transmembrane helix</keyword>
<reference evidence="8 9" key="1">
    <citation type="submission" date="2018-10" db="EMBL/GenBank/DDBJ databases">
        <title>Phylogenomics of Brevibacillus.</title>
        <authorList>
            <person name="Dunlap C."/>
        </authorList>
    </citation>
    <scope>NUCLEOTIDE SEQUENCE [LARGE SCALE GENOMIC DNA]</scope>
    <source>
        <strain evidence="8 9">DSM 100115</strain>
    </source>
</reference>
<keyword evidence="4 7" id="KW-0812">Transmembrane</keyword>
<evidence type="ECO:0000256" key="7">
    <source>
        <dbReference type="SAM" id="Phobius"/>
    </source>
</evidence>
<dbReference type="OrthoDB" id="2678278at2"/>
<evidence type="ECO:0000256" key="6">
    <source>
        <dbReference type="ARBA" id="ARBA00023136"/>
    </source>
</evidence>
<dbReference type="Pfam" id="PF03994">
    <property type="entry name" value="DUF350"/>
    <property type="match status" value="1"/>
</dbReference>
<organism evidence="8 9">
    <name type="scientific">Brevibacillus gelatini</name>
    <dbReference type="NCBI Taxonomy" id="1655277"/>
    <lineage>
        <taxon>Bacteria</taxon>
        <taxon>Bacillati</taxon>
        <taxon>Bacillota</taxon>
        <taxon>Bacilli</taxon>
        <taxon>Bacillales</taxon>
        <taxon>Paenibacillaceae</taxon>
        <taxon>Brevibacillus</taxon>
    </lineage>
</organism>
<evidence type="ECO:0000313" key="8">
    <source>
        <dbReference type="EMBL" id="RNB54047.1"/>
    </source>
</evidence>
<evidence type="ECO:0000313" key="9">
    <source>
        <dbReference type="Proteomes" id="UP000268829"/>
    </source>
</evidence>
<feature type="transmembrane region" description="Helical" evidence="7">
    <location>
        <begin position="6"/>
        <end position="26"/>
    </location>
</feature>
<evidence type="ECO:0000256" key="3">
    <source>
        <dbReference type="ARBA" id="ARBA00022475"/>
    </source>
</evidence>
<dbReference type="RefSeq" id="WP_122906146.1">
    <property type="nucleotide sequence ID" value="NZ_RHHS01000044.1"/>
</dbReference>
<comment type="subcellular location">
    <subcellularLocation>
        <location evidence="1">Cell membrane</location>
        <topology evidence="1">Multi-pass membrane protein</topology>
    </subcellularLocation>
</comment>
<evidence type="ECO:0000256" key="5">
    <source>
        <dbReference type="ARBA" id="ARBA00022989"/>
    </source>
</evidence>
<keyword evidence="6 7" id="KW-0472">Membrane</keyword>
<evidence type="ECO:0000256" key="4">
    <source>
        <dbReference type="ARBA" id="ARBA00022692"/>
    </source>
</evidence>